<protein>
    <recommendedName>
        <fullName evidence="4">ADP-ribosylation factor-directed GTPase activating protein</fullName>
    </recommendedName>
</protein>
<feature type="compositionally biased region" description="Basic and acidic residues" evidence="1">
    <location>
        <begin position="301"/>
        <end position="330"/>
    </location>
</feature>
<dbReference type="EMBL" id="CP036432">
    <property type="protein sequence ID" value="QDV84191.1"/>
    <property type="molecule type" value="Genomic_DNA"/>
</dbReference>
<feature type="compositionally biased region" description="Polar residues" evidence="1">
    <location>
        <begin position="248"/>
        <end position="265"/>
    </location>
</feature>
<feature type="compositionally biased region" description="Polar residues" evidence="1">
    <location>
        <begin position="112"/>
        <end position="121"/>
    </location>
</feature>
<name>A0ABX5XQS1_9BACT</name>
<evidence type="ECO:0000313" key="2">
    <source>
        <dbReference type="EMBL" id="QDV84191.1"/>
    </source>
</evidence>
<feature type="region of interest" description="Disordered" evidence="1">
    <location>
        <begin position="208"/>
        <end position="412"/>
    </location>
</feature>
<gene>
    <name evidence="2" type="ORF">TBK1r_31360</name>
</gene>
<dbReference type="Proteomes" id="UP000318081">
    <property type="component" value="Chromosome"/>
</dbReference>
<keyword evidence="3" id="KW-1185">Reference proteome</keyword>
<accession>A0ABX5XQS1</accession>
<sequence>MPTRPIRSQLNPPPKCVKRGQLRAAVAGLTAGLALGLAGVAVADGAIQLTAPANVTVPKDVTVSRVESKAAPEVTPEVLPAETAWTKRTETTATGQERASAAVVAEDTLTQPASKTISATPASGPLDRFRGALPSLPSRKPAAPSIPTPGDVELDNANATPPEHADEAVAKPDASQDIGPMHSDRASNAAVLDDGWVARDAINRVSPLRDPVAQSGRGGVEATTESAPATRLAPALPPQDDFSKRNRSQPQSQFLSQPRSTSARSMSLGEAKSSVDSTRAVPAGELPLLPPPDASTPADNSDTKQSDTKQSDTKQSDTKQSEKPATKADKPATSLNEPQGQPVVDDTQPLPKRKPLTNLVESTSTAVKKEATQNEVTQKEAAQPTRQSVDRKPPADAGASASISDLQPDESPVLDYTGRPAAEVTPTHTVANLRRGIERILTYFYQRPEIATGRSNWGMMHAMMVFGAETKVVVGREHYSTIAWIAGNNNCRGQRLLTHDANGIQAKSGVGLQGHQGQFLAVLGMCNVPTDYPLYAGKVKYDVAALIDSEKRACKAGEELTFTLIGLSHYLDTDSRWVAADGTRWDFERLIEEELKQPIVGSACGGTHRLMGYTHALRKRRAEGKPITGQWKRAEIFTEDFVNYAYSLQNRDGSMSTNWFDGRADNGNVDRKVQTTGHIVEWLLTVTPDDQLQDRRLVAAVAFLLRSMGSDLDHDWSIGPKGHALRSLAMYHQRVFRAGTPWIPESLADSAQSQRRR</sequence>
<organism evidence="2 3">
    <name type="scientific">Stieleria magnilauensis</name>
    <dbReference type="NCBI Taxonomy" id="2527963"/>
    <lineage>
        <taxon>Bacteria</taxon>
        <taxon>Pseudomonadati</taxon>
        <taxon>Planctomycetota</taxon>
        <taxon>Planctomycetia</taxon>
        <taxon>Pirellulales</taxon>
        <taxon>Pirellulaceae</taxon>
        <taxon>Stieleria</taxon>
    </lineage>
</organism>
<feature type="region of interest" description="Disordered" evidence="1">
    <location>
        <begin position="112"/>
        <end position="185"/>
    </location>
</feature>
<reference evidence="2 3" key="1">
    <citation type="submission" date="2019-02" db="EMBL/GenBank/DDBJ databases">
        <title>Deep-cultivation of Planctomycetes and their phenomic and genomic characterization uncovers novel biology.</title>
        <authorList>
            <person name="Wiegand S."/>
            <person name="Jogler M."/>
            <person name="Boedeker C."/>
            <person name="Pinto D."/>
            <person name="Vollmers J."/>
            <person name="Rivas-Marin E."/>
            <person name="Kohn T."/>
            <person name="Peeters S.H."/>
            <person name="Heuer A."/>
            <person name="Rast P."/>
            <person name="Oberbeckmann S."/>
            <person name="Bunk B."/>
            <person name="Jeske O."/>
            <person name="Meyerdierks A."/>
            <person name="Storesund J.E."/>
            <person name="Kallscheuer N."/>
            <person name="Luecker S."/>
            <person name="Lage O.M."/>
            <person name="Pohl T."/>
            <person name="Merkel B.J."/>
            <person name="Hornburger P."/>
            <person name="Mueller R.-W."/>
            <person name="Bruemmer F."/>
            <person name="Labrenz M."/>
            <person name="Spormann A.M."/>
            <person name="Op den Camp H."/>
            <person name="Overmann J."/>
            <person name="Amann R."/>
            <person name="Jetten M.S.M."/>
            <person name="Mascher T."/>
            <person name="Medema M.H."/>
            <person name="Devos D.P."/>
            <person name="Kaster A.-K."/>
            <person name="Ovreas L."/>
            <person name="Rohde M."/>
            <person name="Galperin M.Y."/>
            <person name="Jogler C."/>
        </authorList>
    </citation>
    <scope>NUCLEOTIDE SEQUENCE [LARGE SCALE GENOMIC DNA]</scope>
    <source>
        <strain evidence="2 3">TBK1r</strain>
    </source>
</reference>
<evidence type="ECO:0008006" key="4">
    <source>
        <dbReference type="Google" id="ProtNLM"/>
    </source>
</evidence>
<evidence type="ECO:0000313" key="3">
    <source>
        <dbReference type="Proteomes" id="UP000318081"/>
    </source>
</evidence>
<proteinExistence type="predicted"/>
<evidence type="ECO:0000256" key="1">
    <source>
        <dbReference type="SAM" id="MobiDB-lite"/>
    </source>
</evidence>